<sequence length="268" mass="29273">MRLRRIGRIRVAVVAPALFWAAPVWAGAWTPDQGHGEIIVTTFFDDANQAYDQAGRFTPTPLYRSGQANIYVAYGVTDWLTAILRPGVQSSSVAPPENQRYTGVGDSEIAAQARVWRDDSTVISVLAGVRALTSGGATDGWLQGPNRPEYDFRLLLGHNVGLWGFSGFVDFSAGYRLVGGIEPNEGHFDATFGLYLTRDLLVMAQSFNTISGASGNPQAPQWAQAKAQFSLVYRLNPEWRAQAGGFVTVAGQNAYRENGVLLGLWRQF</sequence>
<evidence type="ECO:0000313" key="2">
    <source>
        <dbReference type="EMBL" id="MCI4682532.1"/>
    </source>
</evidence>
<protein>
    <recommendedName>
        <fullName evidence="4">Transporter</fullName>
    </recommendedName>
</protein>
<evidence type="ECO:0000256" key="1">
    <source>
        <dbReference type="SAM" id="SignalP"/>
    </source>
</evidence>
<accession>A0ABS9Z5S0</accession>
<organism evidence="2 3">
    <name type="scientific">Candidatus Rhodoblastus alkanivorans</name>
    <dbReference type="NCBI Taxonomy" id="2954117"/>
    <lineage>
        <taxon>Bacteria</taxon>
        <taxon>Pseudomonadati</taxon>
        <taxon>Pseudomonadota</taxon>
        <taxon>Alphaproteobacteria</taxon>
        <taxon>Hyphomicrobiales</taxon>
        <taxon>Rhodoblastaceae</taxon>
        <taxon>Rhodoblastus</taxon>
    </lineage>
</organism>
<comment type="caution">
    <text evidence="2">The sequence shown here is derived from an EMBL/GenBank/DDBJ whole genome shotgun (WGS) entry which is preliminary data.</text>
</comment>
<evidence type="ECO:0008006" key="4">
    <source>
        <dbReference type="Google" id="ProtNLM"/>
    </source>
</evidence>
<evidence type="ECO:0000313" key="3">
    <source>
        <dbReference type="Proteomes" id="UP001139104"/>
    </source>
</evidence>
<keyword evidence="3" id="KW-1185">Reference proteome</keyword>
<dbReference type="RefSeq" id="WP_243066537.1">
    <property type="nucleotide sequence ID" value="NZ_JAIVFK010000061.1"/>
</dbReference>
<proteinExistence type="predicted"/>
<reference evidence="2" key="1">
    <citation type="journal article" date="2022" name="ISME J.">
        <title>Identification of active gaseous-alkane degraders at natural gas seeps.</title>
        <authorList>
            <person name="Farhan Ul Haque M."/>
            <person name="Hernandez M."/>
            <person name="Crombie A.T."/>
            <person name="Murrell J.C."/>
        </authorList>
    </citation>
    <scope>NUCLEOTIDE SEQUENCE</scope>
    <source>
        <strain evidence="2">PC2</strain>
    </source>
</reference>
<keyword evidence="1" id="KW-0732">Signal</keyword>
<feature type="chain" id="PRO_5045719882" description="Transporter" evidence="1">
    <location>
        <begin position="27"/>
        <end position="268"/>
    </location>
</feature>
<gene>
    <name evidence="2" type="ORF">K2U94_07120</name>
</gene>
<dbReference type="Proteomes" id="UP001139104">
    <property type="component" value="Unassembled WGS sequence"/>
</dbReference>
<dbReference type="EMBL" id="JAIVFP010000001">
    <property type="protein sequence ID" value="MCI4682532.1"/>
    <property type="molecule type" value="Genomic_DNA"/>
</dbReference>
<name>A0ABS9Z5S0_9HYPH</name>
<feature type="signal peptide" evidence="1">
    <location>
        <begin position="1"/>
        <end position="26"/>
    </location>
</feature>